<protein>
    <submittedName>
        <fullName evidence="2">RCBT1 protein</fullName>
    </submittedName>
</protein>
<dbReference type="SUPFAM" id="SSF54695">
    <property type="entry name" value="POZ domain"/>
    <property type="match status" value="1"/>
</dbReference>
<comment type="caution">
    <text evidence="2">The sequence shown here is derived from an EMBL/GenBank/DDBJ whole genome shotgun (WGS) entry which is preliminary data.</text>
</comment>
<accession>A0A836FI68</accession>
<organism evidence="2 3">
    <name type="scientific">Acromyrmex charruanus</name>
    <dbReference type="NCBI Taxonomy" id="2715315"/>
    <lineage>
        <taxon>Eukaryota</taxon>
        <taxon>Metazoa</taxon>
        <taxon>Ecdysozoa</taxon>
        <taxon>Arthropoda</taxon>
        <taxon>Hexapoda</taxon>
        <taxon>Insecta</taxon>
        <taxon>Pterygota</taxon>
        <taxon>Neoptera</taxon>
        <taxon>Endopterygota</taxon>
        <taxon>Hymenoptera</taxon>
        <taxon>Apocrita</taxon>
        <taxon>Aculeata</taxon>
        <taxon>Formicoidea</taxon>
        <taxon>Formicidae</taxon>
        <taxon>Myrmicinae</taxon>
        <taxon>Acromyrmex</taxon>
    </lineage>
</organism>
<evidence type="ECO:0000313" key="2">
    <source>
        <dbReference type="EMBL" id="KAG5347632.1"/>
    </source>
</evidence>
<dbReference type="GO" id="GO:0005737">
    <property type="term" value="C:cytoplasm"/>
    <property type="evidence" value="ECO:0007669"/>
    <property type="project" value="TreeGrafter"/>
</dbReference>
<keyword evidence="3" id="KW-1185">Reference proteome</keyword>
<dbReference type="PROSITE" id="PS50097">
    <property type="entry name" value="BTB"/>
    <property type="match status" value="1"/>
</dbReference>
<feature type="non-terminal residue" evidence="2">
    <location>
        <position position="1"/>
    </location>
</feature>
<reference evidence="2" key="1">
    <citation type="submission" date="2020-03" db="EMBL/GenBank/DDBJ databases">
        <title>Relaxed selection underlies rapid genomic changes in the transitions from sociality to social parasitism in ants.</title>
        <authorList>
            <person name="Bi X."/>
        </authorList>
    </citation>
    <scope>NUCLEOTIDE SEQUENCE</scope>
    <source>
        <strain evidence="2">BGI-DK2014a</strain>
        <tissue evidence="2">Whole body</tissue>
    </source>
</reference>
<dbReference type="AlphaFoldDB" id="A0A836FI68"/>
<evidence type="ECO:0000259" key="1">
    <source>
        <dbReference type="PROSITE" id="PS50097"/>
    </source>
</evidence>
<dbReference type="InterPro" id="IPR011333">
    <property type="entry name" value="SKP1/BTB/POZ_sf"/>
</dbReference>
<dbReference type="SMART" id="SM00225">
    <property type="entry name" value="BTB"/>
    <property type="match status" value="1"/>
</dbReference>
<dbReference type="InterPro" id="IPR052407">
    <property type="entry name" value="BTB_POZ_domain_cont_9"/>
</dbReference>
<proteinExistence type="predicted"/>
<dbReference type="GO" id="GO:0048512">
    <property type="term" value="P:circadian behavior"/>
    <property type="evidence" value="ECO:0007669"/>
    <property type="project" value="TreeGrafter"/>
</dbReference>
<dbReference type="EMBL" id="JAANIC010000550">
    <property type="protein sequence ID" value="KAG5347632.1"/>
    <property type="molecule type" value="Genomic_DNA"/>
</dbReference>
<dbReference type="GO" id="GO:0050804">
    <property type="term" value="P:modulation of chemical synaptic transmission"/>
    <property type="evidence" value="ECO:0007669"/>
    <property type="project" value="TreeGrafter"/>
</dbReference>
<dbReference type="Proteomes" id="UP000669903">
    <property type="component" value="Unassembled WGS sequence"/>
</dbReference>
<dbReference type="Gene3D" id="1.25.40.420">
    <property type="match status" value="1"/>
</dbReference>
<gene>
    <name evidence="2" type="primary">Rcbtb1_5</name>
    <name evidence="2" type="ORF">G6Z76_0001473</name>
</gene>
<dbReference type="Pfam" id="PF00651">
    <property type="entry name" value="BTB"/>
    <property type="match status" value="1"/>
</dbReference>
<dbReference type="GO" id="GO:0008344">
    <property type="term" value="P:adult locomotory behavior"/>
    <property type="evidence" value="ECO:0007669"/>
    <property type="project" value="TreeGrafter"/>
</dbReference>
<evidence type="ECO:0000313" key="3">
    <source>
        <dbReference type="Proteomes" id="UP000669903"/>
    </source>
</evidence>
<dbReference type="PANTHER" id="PTHR46306">
    <property type="entry name" value="BTB/POZ DOMAIN-CONTAINING PROTEIN 9"/>
    <property type="match status" value="1"/>
</dbReference>
<dbReference type="InterPro" id="IPR000210">
    <property type="entry name" value="BTB/POZ_dom"/>
</dbReference>
<sequence>MDKSRIKYLVSKNMNKIFALKDTSTRNNVQRASSCRKAECKQLHDTFDKSIPTDLVIKVGMRSIYVNKFVLQKCSSYFRNIDRFITSEDGQDVIRFDQFSYITVYTYFKYIYTGEINLVSLDKKFDLLIMAEKFRDIHLIKSCYKKIKEEITKENIISVYRTAQIYNNKVVQEYCFEFYIENTTDVIDTDSFKELDEYTRSTFINEAKTIYGYYKL</sequence>
<feature type="domain" description="BTB" evidence="1">
    <location>
        <begin position="53"/>
        <end position="120"/>
    </location>
</feature>
<feature type="non-terminal residue" evidence="2">
    <location>
        <position position="216"/>
    </location>
</feature>
<dbReference type="PANTHER" id="PTHR46306:SF1">
    <property type="entry name" value="BTB_POZ DOMAIN-CONTAINING PROTEIN 9"/>
    <property type="match status" value="1"/>
</dbReference>
<dbReference type="Gene3D" id="3.30.710.10">
    <property type="entry name" value="Potassium Channel Kv1.1, Chain A"/>
    <property type="match status" value="1"/>
</dbReference>
<name>A0A836FI68_9HYME</name>